<name>A0A8D9PCQ7_9MONO</name>
<feature type="compositionally biased region" description="Acidic residues" evidence="1">
    <location>
        <begin position="146"/>
        <end position="157"/>
    </location>
</feature>
<reference evidence="2" key="1">
    <citation type="journal article" date="2021" name="Sci. Rep.">
        <title>Armillaria root rot fungi host single-stranded RNA viruses.</title>
        <authorList>
            <person name="Linnakoski R."/>
            <person name="Sutela S."/>
            <person name="Coetzee M.P.A."/>
            <person name="Duong T.A."/>
            <person name="Pavlov I.N."/>
            <person name="Litovka Y.A."/>
            <person name="Hantula J."/>
            <person name="Wingfield B.D."/>
            <person name="Vainio E.J."/>
        </authorList>
    </citation>
    <scope>NUCLEOTIDE SEQUENCE</scope>
    <source>
        <strain evidence="2">ELDO17</strain>
    </source>
</reference>
<accession>A0A8D9PCQ7</accession>
<dbReference type="RefSeq" id="YP_010802316.1">
    <property type="nucleotide sequence ID" value="NC_076983.1"/>
</dbReference>
<dbReference type="GeneID" id="80541046"/>
<sequence length="157" mass="16667">MSGDRQDSSYKGKYLTAKLLIDQAKEDQTAYLRSTASLVGELNHVRTRAMDAIQGTLPALRELKDDSWVSSSAKGHMRGTKMRDPRSASTIALINRLIAIASTMADAYLEAAAARDALGSVADAIATESAANLAGLQRHLAHPDDPADDETEAGPSA</sequence>
<keyword evidence="3" id="KW-1185">Reference proteome</keyword>
<organism evidence="2 3">
    <name type="scientific">Armillaria mellea negative strand RNA virus 2</name>
    <dbReference type="NCBI Taxonomy" id="2803971"/>
    <lineage>
        <taxon>Viruses</taxon>
        <taxon>Riboviria</taxon>
        <taxon>Orthornavirae</taxon>
        <taxon>Negarnaviricota</taxon>
        <taxon>Haploviricotina</taxon>
        <taxon>Monjiviricetes</taxon>
        <taxon>Mononegavirales</taxon>
        <taxon>Mymonaviridae</taxon>
        <taxon>Auricularimonavirus</taxon>
        <taxon>Auricularimonavirus armillariae</taxon>
    </lineage>
</organism>
<evidence type="ECO:0000313" key="2">
    <source>
        <dbReference type="EMBL" id="DAD54829.1"/>
    </source>
</evidence>
<protein>
    <submittedName>
        <fullName evidence="2">ORF3 protein</fullName>
    </submittedName>
</protein>
<evidence type="ECO:0000313" key="3">
    <source>
        <dbReference type="Proteomes" id="UP001161540"/>
    </source>
</evidence>
<dbReference type="EMBL" id="BK014417">
    <property type="protein sequence ID" value="DAD54829.1"/>
    <property type="molecule type" value="Viral_cRNA"/>
</dbReference>
<dbReference type="KEGG" id="vg:80541046"/>
<dbReference type="Proteomes" id="UP001161540">
    <property type="component" value="Segment"/>
</dbReference>
<proteinExistence type="predicted"/>
<feature type="region of interest" description="Disordered" evidence="1">
    <location>
        <begin position="136"/>
        <end position="157"/>
    </location>
</feature>
<evidence type="ECO:0000256" key="1">
    <source>
        <dbReference type="SAM" id="MobiDB-lite"/>
    </source>
</evidence>